<dbReference type="NCBIfam" id="TIGR00447">
    <property type="entry name" value="pth"/>
    <property type="match status" value="1"/>
</dbReference>
<dbReference type="EMBL" id="CP025989">
    <property type="protein sequence ID" value="AWD33328.1"/>
    <property type="molecule type" value="Genomic_DNA"/>
</dbReference>
<dbReference type="AlphaFoldDB" id="A0A2U8BSQ3"/>
<dbReference type="SUPFAM" id="SSF53178">
    <property type="entry name" value="Peptidyl-tRNA hydrolase-like"/>
    <property type="match status" value="1"/>
</dbReference>
<evidence type="ECO:0000256" key="4">
    <source>
        <dbReference type="ARBA" id="ARBA00022884"/>
    </source>
</evidence>
<dbReference type="InterPro" id="IPR001328">
    <property type="entry name" value="Pept_tRNA_hydro"/>
</dbReference>
<dbReference type="PROSITE" id="PS01196">
    <property type="entry name" value="PEPT_TRNA_HYDROL_2"/>
    <property type="match status" value="1"/>
</dbReference>
<proteinExistence type="inferred from homology"/>
<comment type="catalytic activity">
    <reaction evidence="7 8">
        <text>an N-acyl-L-alpha-aminoacyl-tRNA + H2O = an N-acyl-L-amino acid + a tRNA + H(+)</text>
        <dbReference type="Rhea" id="RHEA:54448"/>
        <dbReference type="Rhea" id="RHEA-COMP:10123"/>
        <dbReference type="Rhea" id="RHEA-COMP:13883"/>
        <dbReference type="ChEBI" id="CHEBI:15377"/>
        <dbReference type="ChEBI" id="CHEBI:15378"/>
        <dbReference type="ChEBI" id="CHEBI:59874"/>
        <dbReference type="ChEBI" id="CHEBI:78442"/>
        <dbReference type="ChEBI" id="CHEBI:138191"/>
        <dbReference type="EC" id="3.1.1.29"/>
    </reaction>
</comment>
<evidence type="ECO:0000256" key="6">
    <source>
        <dbReference type="ARBA" id="ARBA00050038"/>
    </source>
</evidence>
<feature type="binding site" evidence="7">
    <location>
        <position position="119"/>
    </location>
    <ligand>
        <name>tRNA</name>
        <dbReference type="ChEBI" id="CHEBI:17843"/>
    </ligand>
</feature>
<evidence type="ECO:0000313" key="11">
    <source>
        <dbReference type="Proteomes" id="UP000244519"/>
    </source>
</evidence>
<keyword evidence="2 7" id="KW-0820">tRNA-binding</keyword>
<dbReference type="GO" id="GO:0072344">
    <property type="term" value="P:rescue of stalled ribosome"/>
    <property type="evidence" value="ECO:0007669"/>
    <property type="project" value="UniProtKB-UniRule"/>
</dbReference>
<comment type="subunit">
    <text evidence="7">Monomer.</text>
</comment>
<evidence type="ECO:0000256" key="8">
    <source>
        <dbReference type="RuleBase" id="RU000673"/>
    </source>
</evidence>
<evidence type="ECO:0000313" key="10">
    <source>
        <dbReference type="EMBL" id="AWD33328.1"/>
    </source>
</evidence>
<dbReference type="HAMAP" id="MF_00083">
    <property type="entry name" value="Pept_tRNA_hydro_bact"/>
    <property type="match status" value="1"/>
</dbReference>
<protein>
    <recommendedName>
        <fullName evidence="6 7">Peptidyl-tRNA hydrolase</fullName>
        <shortName evidence="7">Pth</shortName>
        <ecNumber evidence="1 7">3.1.1.29</ecNumber>
    </recommendedName>
</protein>
<feature type="binding site" evidence="7">
    <location>
        <position position="17"/>
    </location>
    <ligand>
        <name>tRNA</name>
        <dbReference type="ChEBI" id="CHEBI:17843"/>
    </ligand>
</feature>
<evidence type="ECO:0000256" key="5">
    <source>
        <dbReference type="ARBA" id="ARBA00038063"/>
    </source>
</evidence>
<dbReference type="PANTHER" id="PTHR17224:SF1">
    <property type="entry name" value="PEPTIDYL-TRNA HYDROLASE"/>
    <property type="match status" value="1"/>
</dbReference>
<evidence type="ECO:0000256" key="1">
    <source>
        <dbReference type="ARBA" id="ARBA00013260"/>
    </source>
</evidence>
<dbReference type="GO" id="GO:0000049">
    <property type="term" value="F:tRNA binding"/>
    <property type="evidence" value="ECO:0007669"/>
    <property type="project" value="UniProtKB-UniRule"/>
</dbReference>
<feature type="site" description="Discriminates between blocked and unblocked aminoacyl-tRNA" evidence="7">
    <location>
        <position position="12"/>
    </location>
</feature>
<keyword evidence="3 7" id="KW-0378">Hydrolase</keyword>
<dbReference type="GO" id="GO:0004045">
    <property type="term" value="F:peptidyl-tRNA hydrolase activity"/>
    <property type="evidence" value="ECO:0007669"/>
    <property type="project" value="UniProtKB-UniRule"/>
</dbReference>
<evidence type="ECO:0000256" key="3">
    <source>
        <dbReference type="ARBA" id="ARBA00022801"/>
    </source>
</evidence>
<name>A0A2U8BSQ3_9RICK</name>
<dbReference type="GO" id="GO:0006515">
    <property type="term" value="P:protein quality control for misfolded or incompletely synthesized proteins"/>
    <property type="evidence" value="ECO:0007669"/>
    <property type="project" value="UniProtKB-UniRule"/>
</dbReference>
<dbReference type="KEGG" id="fso:Fsol_00536"/>
<dbReference type="Gene3D" id="3.40.50.1470">
    <property type="entry name" value="Peptidyl-tRNA hydrolase"/>
    <property type="match status" value="1"/>
</dbReference>
<dbReference type="Pfam" id="PF01195">
    <property type="entry name" value="Pept_tRNA_hydro"/>
    <property type="match status" value="1"/>
</dbReference>
<feature type="binding site" evidence="7">
    <location>
        <position position="73"/>
    </location>
    <ligand>
        <name>tRNA</name>
        <dbReference type="ChEBI" id="CHEBI:17843"/>
    </ligand>
</feature>
<dbReference type="PROSITE" id="PS01195">
    <property type="entry name" value="PEPT_TRNA_HYDROL_1"/>
    <property type="match status" value="1"/>
</dbReference>
<reference evidence="10 11" key="1">
    <citation type="journal article" date="2018" name="Genome Biol. Evol.">
        <title>The Genome Sequence of "Candidatus Fokinia solitaria": Insights on Reductive Evolution in Rickettsiales.</title>
        <authorList>
            <person name="Floriano A.M."/>
            <person name="Castelli M."/>
            <person name="Krenek S."/>
            <person name="Berendonk T.U."/>
            <person name="Bazzocchi C."/>
            <person name="Petroni G."/>
            <person name="Sassera D."/>
        </authorList>
    </citation>
    <scope>NUCLEOTIDE SEQUENCE [LARGE SCALE GENOMIC DNA]</scope>
    <source>
        <strain evidence="10">Rio ETE_ALG 3VII</strain>
    </source>
</reference>
<keyword evidence="4 7" id="KW-0694">RNA-binding</keyword>
<evidence type="ECO:0000256" key="2">
    <source>
        <dbReference type="ARBA" id="ARBA00022555"/>
    </source>
</evidence>
<dbReference type="InterPro" id="IPR036416">
    <property type="entry name" value="Pept_tRNA_hydro_sf"/>
</dbReference>
<keyword evidence="7" id="KW-0963">Cytoplasm</keyword>
<comment type="function">
    <text evidence="7">Catalyzes the release of premature peptidyl moieties from peptidyl-tRNA molecules trapped in stalled 50S ribosomal subunits, and thus maintains levels of free tRNAs and 50S ribosomes.</text>
</comment>
<keyword evidence="11" id="KW-1185">Reference proteome</keyword>
<comment type="similarity">
    <text evidence="5 7 9">Belongs to the PTH family.</text>
</comment>
<accession>A0A2U8BSQ3</accession>
<sequence>MFVYMIIIGLGNIGRKYCGTRHNVGFDCIDTISQRYNVKLGKAYDGEFGVIEAALHDVGIKKLFLFKPGKYMNNSGEPAQKVVHYWKISIDNVIVIHDDLDIKCGTIRIKKGGSSGGHNGIKSIDSCLGNDYWRIRIGIGKDKLASASDFVLQSFLKEERILVDRVYDILSSNIEDIKLITSNEVARADLVNKVNNVQYV</sequence>
<organism evidence="10 11">
    <name type="scientific">Candidatus Fokinia solitaria</name>
    <dbReference type="NCBI Taxonomy" id="1802984"/>
    <lineage>
        <taxon>Bacteria</taxon>
        <taxon>Pseudomonadati</taxon>
        <taxon>Pseudomonadota</taxon>
        <taxon>Alphaproteobacteria</taxon>
        <taxon>Rickettsiales</taxon>
        <taxon>Candidatus Midichloriaceae</taxon>
        <taxon>Candidatus Fokinia</taxon>
    </lineage>
</organism>
<comment type="function">
    <text evidence="7">Hydrolyzes ribosome-free peptidyl-tRNAs (with 1 or more amino acids incorporated), which drop off the ribosome during protein synthesis, or as a result of ribosome stalling.</text>
</comment>
<dbReference type="GO" id="GO:0005737">
    <property type="term" value="C:cytoplasm"/>
    <property type="evidence" value="ECO:0007669"/>
    <property type="project" value="UniProtKB-SubCell"/>
</dbReference>
<evidence type="ECO:0000256" key="9">
    <source>
        <dbReference type="RuleBase" id="RU004320"/>
    </source>
</evidence>
<evidence type="ECO:0000256" key="7">
    <source>
        <dbReference type="HAMAP-Rule" id="MF_00083"/>
    </source>
</evidence>
<dbReference type="Proteomes" id="UP000244519">
    <property type="component" value="Chromosome"/>
</dbReference>
<feature type="active site" description="Proton acceptor" evidence="7">
    <location>
        <position position="22"/>
    </location>
</feature>
<dbReference type="PANTHER" id="PTHR17224">
    <property type="entry name" value="PEPTIDYL-TRNA HYDROLASE"/>
    <property type="match status" value="1"/>
</dbReference>
<comment type="subcellular location">
    <subcellularLocation>
        <location evidence="7">Cytoplasm</location>
    </subcellularLocation>
</comment>
<dbReference type="InterPro" id="IPR018171">
    <property type="entry name" value="Pept_tRNA_hydro_CS"/>
</dbReference>
<feature type="site" description="Stabilizes the basic form of H active site to accept a proton" evidence="7">
    <location>
        <position position="98"/>
    </location>
</feature>
<feature type="binding site" evidence="7">
    <location>
        <position position="71"/>
    </location>
    <ligand>
        <name>tRNA</name>
        <dbReference type="ChEBI" id="CHEBI:17843"/>
    </ligand>
</feature>
<dbReference type="CDD" id="cd00462">
    <property type="entry name" value="PTH"/>
    <property type="match status" value="1"/>
</dbReference>
<dbReference type="EC" id="3.1.1.29" evidence="1 7"/>
<gene>
    <name evidence="7" type="primary">pth</name>
    <name evidence="10" type="ORF">Fsol_00536</name>
</gene>